<name>A0AA86J825_9ENTR</name>
<dbReference type="InterPro" id="IPR025153">
    <property type="entry name" value="Ead_Ea22"/>
</dbReference>
<reference evidence="2" key="1">
    <citation type="submission" date="2021-04" db="EMBL/GenBank/DDBJ databases">
        <title>Difference and commonality of drug resistance evolution in various bacteria. and drug sensitivity profiles.</title>
        <authorList>
            <person name="Maeda T."/>
            <person name="Shibai A."/>
            <person name="Kawada K."/>
            <person name="Kotani H."/>
            <person name="Tarusawa Y."/>
            <person name="Tanabe K."/>
            <person name="Furusawa C."/>
        </authorList>
    </citation>
    <scope>NUCLEOTIDE SEQUENCE</scope>
    <source>
        <strain evidence="2">JCM 8580</strain>
    </source>
</reference>
<protein>
    <recommendedName>
        <fullName evidence="4">Ead/Ea22-like family protein</fullName>
    </recommendedName>
</protein>
<accession>A0AA86J825</accession>
<dbReference type="Pfam" id="PF13935">
    <property type="entry name" value="Ead_Ea22"/>
    <property type="match status" value="1"/>
</dbReference>
<evidence type="ECO:0000313" key="2">
    <source>
        <dbReference type="EMBL" id="BCU55134.1"/>
    </source>
</evidence>
<feature type="coiled-coil region" evidence="1">
    <location>
        <begin position="94"/>
        <end position="135"/>
    </location>
</feature>
<dbReference type="EMBL" id="AP024590">
    <property type="protein sequence ID" value="BCU55134.1"/>
    <property type="molecule type" value="Genomic_DNA"/>
</dbReference>
<dbReference type="AlphaFoldDB" id="A0AA86J825"/>
<proteinExistence type="predicted"/>
<organism evidence="2 3">
    <name type="scientific">Enterobacter kobei</name>
    <dbReference type="NCBI Taxonomy" id="208224"/>
    <lineage>
        <taxon>Bacteria</taxon>
        <taxon>Pseudomonadati</taxon>
        <taxon>Pseudomonadota</taxon>
        <taxon>Gammaproteobacteria</taxon>
        <taxon>Enterobacterales</taxon>
        <taxon>Enterobacteriaceae</taxon>
        <taxon>Enterobacter</taxon>
        <taxon>Enterobacter cloacae complex</taxon>
    </lineage>
</organism>
<dbReference type="Proteomes" id="UP000682928">
    <property type="component" value="Chromosome"/>
</dbReference>
<gene>
    <name evidence="2" type="ORF">ENKO_17280</name>
</gene>
<evidence type="ECO:0000256" key="1">
    <source>
        <dbReference type="SAM" id="Coils"/>
    </source>
</evidence>
<keyword evidence="1" id="KW-0175">Coiled coil</keyword>
<sequence length="186" mass="21010">MSKIKANDYMLDADKWESREFGASEEHVQVASDADMSIFKDALTMTNTNELTAKLKAAAPYEMKFSRLWERYDEACHGNAEHMRDILELTLDALETAERRIAKSDRDVRALTEALEAAEKRIAEQREYYESVIADGSMRIAELEARTLTVKLPHWSGYTCSGEGAMLDACVRSLESQGFTVQIEGE</sequence>
<evidence type="ECO:0000313" key="3">
    <source>
        <dbReference type="Proteomes" id="UP000682928"/>
    </source>
</evidence>
<dbReference type="RefSeq" id="WP_318256144.1">
    <property type="nucleotide sequence ID" value="NZ_AP024590.1"/>
</dbReference>
<evidence type="ECO:0008006" key="4">
    <source>
        <dbReference type="Google" id="ProtNLM"/>
    </source>
</evidence>